<keyword evidence="9" id="KW-1185">Reference proteome</keyword>
<evidence type="ECO:0000259" key="7">
    <source>
        <dbReference type="SMART" id="SM01329"/>
    </source>
</evidence>
<keyword evidence="3 6" id="KW-0816">Tricarboxylic acid cycle</keyword>
<dbReference type="InterPro" id="IPR004434">
    <property type="entry name" value="Isocitrate_DH_NAD"/>
</dbReference>
<evidence type="ECO:0000256" key="4">
    <source>
        <dbReference type="ARBA" id="ARBA00022946"/>
    </source>
</evidence>
<gene>
    <name evidence="8" type="ORF">NAV_LOCUS4316</name>
</gene>
<dbReference type="EMBL" id="UPTC01000629">
    <property type="protein sequence ID" value="VBB29516.1"/>
    <property type="molecule type" value="Genomic_DNA"/>
</dbReference>
<dbReference type="PANTHER" id="PTHR11835:SF60">
    <property type="entry name" value="ISOCITRATE DEHYDROGENASE [NAD] SUBUNIT, MITOCHONDRIAL"/>
    <property type="match status" value="1"/>
</dbReference>
<dbReference type="PANTHER" id="PTHR11835">
    <property type="entry name" value="DECARBOXYLATING DEHYDROGENASES-ISOCITRATE, ISOPROPYLMALATE, TARTRATE"/>
    <property type="match status" value="1"/>
</dbReference>
<reference evidence="8 9" key="1">
    <citation type="submission" date="2018-08" db="EMBL/GenBank/DDBJ databases">
        <authorList>
            <person name="Laetsch R D."/>
            <person name="Stevens L."/>
            <person name="Kumar S."/>
            <person name="Blaxter L. M."/>
        </authorList>
    </citation>
    <scope>NUCLEOTIDE SEQUENCE [LARGE SCALE GENOMIC DNA]</scope>
</reference>
<feature type="domain" description="Isopropylmalate dehydrogenase-like" evidence="7">
    <location>
        <begin position="61"/>
        <end position="381"/>
    </location>
</feature>
<dbReference type="InterPro" id="IPR019818">
    <property type="entry name" value="IsoCit/isopropylmalate_DH_CS"/>
</dbReference>
<dbReference type="PROSITE" id="PS00470">
    <property type="entry name" value="IDH_IMDH"/>
    <property type="match status" value="1"/>
</dbReference>
<dbReference type="InterPro" id="IPR024084">
    <property type="entry name" value="IsoPropMal-DH-like_dom"/>
</dbReference>
<dbReference type="FunFam" id="3.40.718.10:FF:000001">
    <property type="entry name" value="Isocitrate dehydrogenase [NAD] subunit, mitochondrial"/>
    <property type="match status" value="1"/>
</dbReference>
<dbReference type="GO" id="GO:0051287">
    <property type="term" value="F:NAD binding"/>
    <property type="evidence" value="ECO:0007669"/>
    <property type="project" value="UniProtKB-UniRule"/>
</dbReference>
<proteinExistence type="inferred from homology"/>
<evidence type="ECO:0000256" key="3">
    <source>
        <dbReference type="ARBA" id="ARBA00022532"/>
    </source>
</evidence>
<evidence type="ECO:0000313" key="9">
    <source>
        <dbReference type="Proteomes" id="UP000276991"/>
    </source>
</evidence>
<keyword evidence="4 6" id="KW-0809">Transit peptide</keyword>
<dbReference type="AlphaFoldDB" id="A0A498SCH3"/>
<dbReference type="Proteomes" id="UP000276991">
    <property type="component" value="Unassembled WGS sequence"/>
</dbReference>
<dbReference type="GO" id="GO:0016616">
    <property type="term" value="F:oxidoreductase activity, acting on the CH-OH group of donors, NAD or NADP as acceptor"/>
    <property type="evidence" value="ECO:0007669"/>
    <property type="project" value="InterPro"/>
</dbReference>
<keyword evidence="5 6" id="KW-0496">Mitochondrion</keyword>
<dbReference type="GO" id="GO:0005739">
    <property type="term" value="C:mitochondrion"/>
    <property type="evidence" value="ECO:0007669"/>
    <property type="project" value="UniProtKB-SubCell"/>
</dbReference>
<comment type="similarity">
    <text evidence="2 6">Belongs to the isocitrate and isopropylmalate dehydrogenases family.</text>
</comment>
<evidence type="ECO:0000313" key="8">
    <source>
        <dbReference type="EMBL" id="VBB29516.1"/>
    </source>
</evidence>
<dbReference type="Pfam" id="PF00180">
    <property type="entry name" value="Iso_dh"/>
    <property type="match status" value="1"/>
</dbReference>
<sequence length="507" mass="57406">MLSTTQSLAWLSRTNAISLKYACRGLTVSSQCTSDNEMYRFRSHVLQQKETKLAKYGGRQMVTLLTGDGVGPEMINHVKHIFDHADVPVDFEETPLSSDMTHLDTDMEYALLSIRRNGVALKGNIETKFDVPQFKSRNVELRRRLELYANVLHCVSIPSIPSRHGDLDILVIRENMEGEYSGLEHEAKKGVVESLKIVTRTNIERIAHFAFEYAVAYKRKKVTAVHKANIQKLADGLFLRVCKEIAENEYPQLQFESMIVDNASMQLVSRPQQFDIILLPNLYGNIISNIACGLIGGAGLVSGVNVGSKYAVFETGTRGSGTKIAGKNIANPTSFIRASVDMLKYLGLDNYANLISDSLFIALTERHMHTADIGVDMFTHFYILYFSFLPNAEIIPRTYLRHYLFLRSHSLFISHFLLQQSFKGTFENTSSTSRASSARISLWDEESRNSPWKSLAMSQLFPWSAISHEQTHHEQQQQPAHHIMLRSANHFKNCYFSPIQCVLVEDQ</sequence>
<name>A0A498SCH3_ACAVI</name>
<dbReference type="SMART" id="SM01329">
    <property type="entry name" value="Iso_dh"/>
    <property type="match status" value="1"/>
</dbReference>
<dbReference type="SUPFAM" id="SSF53659">
    <property type="entry name" value="Isocitrate/Isopropylmalate dehydrogenase-like"/>
    <property type="match status" value="1"/>
</dbReference>
<evidence type="ECO:0000256" key="5">
    <source>
        <dbReference type="ARBA" id="ARBA00023128"/>
    </source>
</evidence>
<accession>A0A498SCH3</accession>
<organism evidence="8 9">
    <name type="scientific">Acanthocheilonema viteae</name>
    <name type="common">Filarial nematode worm</name>
    <name type="synonym">Dipetalonema viteae</name>
    <dbReference type="NCBI Taxonomy" id="6277"/>
    <lineage>
        <taxon>Eukaryota</taxon>
        <taxon>Metazoa</taxon>
        <taxon>Ecdysozoa</taxon>
        <taxon>Nematoda</taxon>
        <taxon>Chromadorea</taxon>
        <taxon>Rhabditida</taxon>
        <taxon>Spirurina</taxon>
        <taxon>Spiruromorpha</taxon>
        <taxon>Filarioidea</taxon>
        <taxon>Onchocercidae</taxon>
        <taxon>Acanthocheilonema</taxon>
    </lineage>
</organism>
<dbReference type="OrthoDB" id="10261637at2759"/>
<protein>
    <recommendedName>
        <fullName evidence="6">Isocitrate dehydrogenase [NAD] subunit, mitochondrial</fullName>
    </recommendedName>
</protein>
<dbReference type="STRING" id="6277.A0A498SCH3"/>
<dbReference type="GO" id="GO:0006099">
    <property type="term" value="P:tricarboxylic acid cycle"/>
    <property type="evidence" value="ECO:0007669"/>
    <property type="project" value="UniProtKB-UniRule"/>
</dbReference>
<evidence type="ECO:0000256" key="6">
    <source>
        <dbReference type="RuleBase" id="RU361266"/>
    </source>
</evidence>
<evidence type="ECO:0000256" key="1">
    <source>
        <dbReference type="ARBA" id="ARBA00004173"/>
    </source>
</evidence>
<dbReference type="GO" id="GO:0006102">
    <property type="term" value="P:isocitrate metabolic process"/>
    <property type="evidence" value="ECO:0007669"/>
    <property type="project" value="TreeGrafter"/>
</dbReference>
<dbReference type="NCBIfam" id="TIGR00175">
    <property type="entry name" value="mito_nad_idh"/>
    <property type="match status" value="1"/>
</dbReference>
<comment type="subcellular location">
    <subcellularLocation>
        <location evidence="1 6">Mitochondrion</location>
    </subcellularLocation>
</comment>
<dbReference type="GO" id="GO:0000287">
    <property type="term" value="F:magnesium ion binding"/>
    <property type="evidence" value="ECO:0007669"/>
    <property type="project" value="UniProtKB-UniRule"/>
</dbReference>
<dbReference type="Gene3D" id="3.40.718.10">
    <property type="entry name" value="Isopropylmalate Dehydrogenase"/>
    <property type="match status" value="1"/>
</dbReference>
<evidence type="ECO:0000256" key="2">
    <source>
        <dbReference type="ARBA" id="ARBA00007769"/>
    </source>
</evidence>